<accession>A0A023G0I4</accession>
<dbReference type="EMBL" id="GBBL01000116">
    <property type="protein sequence ID" value="JAC27204.1"/>
    <property type="molecule type" value="mRNA"/>
</dbReference>
<protein>
    <recommendedName>
        <fullName evidence="4">Secreted protein</fullName>
    </recommendedName>
</protein>
<evidence type="ECO:0008006" key="4">
    <source>
        <dbReference type="Google" id="ProtNLM"/>
    </source>
</evidence>
<reference evidence="3" key="1">
    <citation type="submission" date="2014-03" db="EMBL/GenBank/DDBJ databases">
        <title>The sialotranscriptome of Amblyomma triste, Amblyomma parvum and Amblyomma cajennense ticks, uncovered by 454-based RNA-seq.</title>
        <authorList>
            <person name="Garcia G.R."/>
            <person name="Gardinassi L.G."/>
            <person name="Ribeiro J.M."/>
            <person name="Anatrielo E."/>
            <person name="Ferreira B.R."/>
            <person name="Moreira H.N."/>
            <person name="Mafra C."/>
            <person name="Olegario M.M."/>
            <person name="Szabo P.J."/>
            <person name="Miranda-Santos I.K."/>
            <person name="Maruyama S.R."/>
        </authorList>
    </citation>
    <scope>NUCLEOTIDE SEQUENCE</scope>
    <source>
        <strain evidence="3">Araguapaz</strain>
        <tissue evidence="3">Salivary glands</tissue>
    </source>
</reference>
<feature type="chain" id="PRO_5001515899" description="Secreted protein" evidence="2">
    <location>
        <begin position="18"/>
        <end position="136"/>
    </location>
</feature>
<name>A0A023G0I4_AMBPA</name>
<evidence type="ECO:0000313" key="3">
    <source>
        <dbReference type="EMBL" id="JAC27204.1"/>
    </source>
</evidence>
<proteinExistence type="evidence at transcript level"/>
<keyword evidence="1" id="KW-1133">Transmembrane helix</keyword>
<evidence type="ECO:0000256" key="2">
    <source>
        <dbReference type="SAM" id="SignalP"/>
    </source>
</evidence>
<keyword evidence="1" id="KW-0812">Transmembrane</keyword>
<sequence length="136" mass="15002">MHLFISCLFIFLTFLPAAPFSPFPSRVPAIKSMYVCTCVTQIAVDGFNQMAASFCFHIPSSGSLPFWHLICSAPAQNEGCRCASRQKSCNKTGPHKKSILSGLVVRPDAAALFGSLLCRLLFFYVLYLKKKSCVLK</sequence>
<keyword evidence="2" id="KW-0732">Signal</keyword>
<organism evidence="3">
    <name type="scientific">Amblyomma parvum</name>
    <name type="common">South American tick</name>
    <dbReference type="NCBI Taxonomy" id="251391"/>
    <lineage>
        <taxon>Eukaryota</taxon>
        <taxon>Metazoa</taxon>
        <taxon>Ecdysozoa</taxon>
        <taxon>Arthropoda</taxon>
        <taxon>Chelicerata</taxon>
        <taxon>Arachnida</taxon>
        <taxon>Acari</taxon>
        <taxon>Parasitiformes</taxon>
        <taxon>Ixodida</taxon>
        <taxon>Ixodoidea</taxon>
        <taxon>Ixodidae</taxon>
        <taxon>Amblyomminae</taxon>
        <taxon>Amblyomma</taxon>
    </lineage>
</organism>
<feature type="signal peptide" evidence="2">
    <location>
        <begin position="1"/>
        <end position="17"/>
    </location>
</feature>
<keyword evidence="1" id="KW-0472">Membrane</keyword>
<dbReference type="AlphaFoldDB" id="A0A023G0I4"/>
<evidence type="ECO:0000256" key="1">
    <source>
        <dbReference type="SAM" id="Phobius"/>
    </source>
</evidence>
<feature type="transmembrane region" description="Helical" evidence="1">
    <location>
        <begin position="109"/>
        <end position="128"/>
    </location>
</feature>